<keyword evidence="6" id="KW-0695">RNA-directed DNA polymerase</keyword>
<comment type="caution">
    <text evidence="8">The sequence shown here is derived from an EMBL/GenBank/DDBJ whole genome shotgun (WGS) entry which is preliminary data.</text>
</comment>
<dbReference type="GO" id="GO:0004519">
    <property type="term" value="F:endonuclease activity"/>
    <property type="evidence" value="ECO:0007669"/>
    <property type="project" value="UniProtKB-KW"/>
</dbReference>
<keyword evidence="5" id="KW-0378">Hydrolase</keyword>
<organism evidence="8">
    <name type="scientific">Tanacetum cinerariifolium</name>
    <name type="common">Dalmatian daisy</name>
    <name type="synonym">Chrysanthemum cinerariifolium</name>
    <dbReference type="NCBI Taxonomy" id="118510"/>
    <lineage>
        <taxon>Eukaryota</taxon>
        <taxon>Viridiplantae</taxon>
        <taxon>Streptophyta</taxon>
        <taxon>Embryophyta</taxon>
        <taxon>Tracheophyta</taxon>
        <taxon>Spermatophyta</taxon>
        <taxon>Magnoliopsida</taxon>
        <taxon>eudicotyledons</taxon>
        <taxon>Gunneridae</taxon>
        <taxon>Pentapetalae</taxon>
        <taxon>asterids</taxon>
        <taxon>campanulids</taxon>
        <taxon>Asterales</taxon>
        <taxon>Asteraceae</taxon>
        <taxon>Asteroideae</taxon>
        <taxon>Anthemideae</taxon>
        <taxon>Anthemidinae</taxon>
        <taxon>Tanacetum</taxon>
    </lineage>
</organism>
<dbReference type="Gene3D" id="3.30.70.270">
    <property type="match status" value="1"/>
</dbReference>
<keyword evidence="4" id="KW-0255">Endonuclease</keyword>
<evidence type="ECO:0000313" key="8">
    <source>
        <dbReference type="EMBL" id="GEV46349.1"/>
    </source>
</evidence>
<keyword evidence="2" id="KW-0548">Nucleotidyltransferase</keyword>
<dbReference type="PROSITE" id="PS50994">
    <property type="entry name" value="INTEGRASE"/>
    <property type="match status" value="1"/>
</dbReference>
<dbReference type="Pfam" id="PF17917">
    <property type="entry name" value="RT_RNaseH"/>
    <property type="match status" value="1"/>
</dbReference>
<accession>A0A699GNW4</accession>
<dbReference type="InterPro" id="IPR012337">
    <property type="entry name" value="RNaseH-like_sf"/>
</dbReference>
<dbReference type="CDD" id="cd09274">
    <property type="entry name" value="RNase_HI_RT_Ty3"/>
    <property type="match status" value="1"/>
</dbReference>
<dbReference type="PANTHER" id="PTHR37984">
    <property type="entry name" value="PROTEIN CBG26694"/>
    <property type="match status" value="1"/>
</dbReference>
<gene>
    <name evidence="8" type="ORF">Tci_118326</name>
</gene>
<evidence type="ECO:0000256" key="4">
    <source>
        <dbReference type="ARBA" id="ARBA00022759"/>
    </source>
</evidence>
<evidence type="ECO:0000256" key="5">
    <source>
        <dbReference type="ARBA" id="ARBA00022801"/>
    </source>
</evidence>
<dbReference type="Pfam" id="PF24626">
    <property type="entry name" value="SH3_Tf2-1"/>
    <property type="match status" value="1"/>
</dbReference>
<dbReference type="InterPro" id="IPR000477">
    <property type="entry name" value="RT_dom"/>
</dbReference>
<dbReference type="InterPro" id="IPR056924">
    <property type="entry name" value="SH3_Tf2-1"/>
</dbReference>
<dbReference type="InterPro" id="IPR001584">
    <property type="entry name" value="Integrase_cat-core"/>
</dbReference>
<dbReference type="Gene3D" id="3.30.420.10">
    <property type="entry name" value="Ribonuclease H-like superfamily/Ribonuclease H"/>
    <property type="match status" value="2"/>
</dbReference>
<name>A0A699GNW4_TANCI</name>
<keyword evidence="3" id="KW-0540">Nuclease</keyword>
<evidence type="ECO:0000256" key="6">
    <source>
        <dbReference type="ARBA" id="ARBA00022918"/>
    </source>
</evidence>
<dbReference type="InterPro" id="IPR043128">
    <property type="entry name" value="Rev_trsase/Diguanyl_cyclase"/>
</dbReference>
<dbReference type="Gene3D" id="3.10.10.10">
    <property type="entry name" value="HIV Type 1 Reverse Transcriptase, subunit A, domain 1"/>
    <property type="match status" value="1"/>
</dbReference>
<dbReference type="Pfam" id="PF00078">
    <property type="entry name" value="RVT_1"/>
    <property type="match status" value="1"/>
</dbReference>
<dbReference type="CDD" id="cd09272">
    <property type="entry name" value="RNase_HI_RT_Ty1"/>
    <property type="match status" value="1"/>
</dbReference>
<evidence type="ECO:0000256" key="3">
    <source>
        <dbReference type="ARBA" id="ARBA00022722"/>
    </source>
</evidence>
<feature type="domain" description="Integrase catalytic" evidence="7">
    <location>
        <begin position="918"/>
        <end position="1093"/>
    </location>
</feature>
<dbReference type="PANTHER" id="PTHR37984:SF5">
    <property type="entry name" value="PROTEIN NYNRIN-LIKE"/>
    <property type="match status" value="1"/>
</dbReference>
<dbReference type="InterPro" id="IPR041373">
    <property type="entry name" value="RT_RNaseH"/>
</dbReference>
<sequence>MLVNSNRVGCSYNEFLACNPKKFDGKGSTIVYTLWIEKMDLVHDMSGCGDDQKVAISMAWDEFKVLMREEFCPSNEMQKLETEMWNHIMVKVGHTTYTDRFHELARMAAAIKPTTIQSVVLKAGVLTDAAIMNRSFKKNLEKRRNGIDWLFNHKAEIICHEKVVRIPPPEKKVLRVIKERLDEKVRHLVSAKAKEQKHDEIVVVRDYPKGAPILFVKKKDGSFKTCIDYRELNKFTIKNRYPVPRIDKLFDQLQGLQFFSKIDLRSGYHQLRVHEDDILKTMFRTRYGHFEFTVMPFGLMNVPTEEHEEHLGLVLEILNGCEKYSFLGMLCNAPVLALHDGPKDFVVYCDASGLRLGCVLMQRGKVIAYASRQMKIHEKNYTTHDLKLGAVVFALKIWRNYLYETKSVIYTDHKSLQHIFSQKELIMQQRHWIELVHLKGDVRTLIMDEAHKSKYSVYLGADKMYYDLRDRDSYGFVTKLPRTSSRHDTIWVIMDRLTMSAHFLPMREEYKMDRLARLYLNEIVTRHCVLVSIISDRDSRFTSRFWQSMQEALRTRLDMSTTYHPQTHGEIEFLYNISYHSSVRCSSVEALYVRKSCLPIMWAEVGEGQLIGLELVQETTKKILQIKDRLKATRDHQKSYADKKRKPLKFSVGDYVLLKVSPSKGVVRFRKKEKLAPRFVGPFEIIKKVGPVAYRLDFPEELNGVHDTAHGNFREREFMKLKQSRIAIVKVWWNSKGGPEFKWEHEDQMKLNDSDAYDSDCDDLSSVKAILMANLLRCDPKLLSEEKFIDSRMDDLIRDRNAKLAAFQQEIDILKQIFLIIVIAKEHAVISVIDDEETLMLEEESRSKMLDKQNDPISIEKKIKIYTIDYSKLNKIIKDFGKRFVTQKELSAEQAFWLKHLSLFETHIMSCTPVRIEAPSEPPKVVQIVLWYVDSKSSKHMTWNCSQLMNFVSKFLGTVRFKNDQVAKITGSKDEALDAIIKYIKNIQVRLNVTVYNVRTGNGTEFVNKTLCDFYENVSISHQTSVARTPQQNNFVERQNRTLMEAARTMLIFSKAPLFLWAEEFNTACYTKNSSLIHLCYNKTPYELMHENKPDLSFFHVFGSLCYPINDSEDLGDKLVSWSSKKQKSTVIPSTKAEYITLSGCFAQILWMRSQLTDYGFQFNMIPLYCDNKSAIALCCNNFQHSRENHIDRKIQLLDRKAGYEKYVTRNAKTSGKGGRRVMVVLSAERVKISSTNTRLETTMPQKEETFQVVIDIIKNSTCFKAFTIYVDVVEIFMQQFWTILNTCPRMEGEDFIDVPDDETALTFLIDLGYKGPLNRHTNMFMDHMHQPWRTLATIINKCLSGKTASNDKL</sequence>
<keyword evidence="1" id="KW-0808">Transferase</keyword>
<dbReference type="InterPro" id="IPR050951">
    <property type="entry name" value="Retrovirus_Pol_polyprotein"/>
</dbReference>
<dbReference type="SUPFAM" id="SSF53098">
    <property type="entry name" value="Ribonuclease H-like"/>
    <property type="match status" value="2"/>
</dbReference>
<protein>
    <recommendedName>
        <fullName evidence="7">Integrase catalytic domain-containing protein</fullName>
    </recommendedName>
</protein>
<dbReference type="EMBL" id="BKCJ010024256">
    <property type="protein sequence ID" value="GEV46349.1"/>
    <property type="molecule type" value="Genomic_DNA"/>
</dbReference>
<dbReference type="SUPFAM" id="SSF56672">
    <property type="entry name" value="DNA/RNA polymerases"/>
    <property type="match status" value="1"/>
</dbReference>
<evidence type="ECO:0000259" key="7">
    <source>
        <dbReference type="PROSITE" id="PS50994"/>
    </source>
</evidence>
<dbReference type="InterPro" id="IPR043502">
    <property type="entry name" value="DNA/RNA_pol_sf"/>
</dbReference>
<evidence type="ECO:0000256" key="2">
    <source>
        <dbReference type="ARBA" id="ARBA00022695"/>
    </source>
</evidence>
<dbReference type="CDD" id="cd01647">
    <property type="entry name" value="RT_LTR"/>
    <property type="match status" value="1"/>
</dbReference>
<dbReference type="GO" id="GO:0003964">
    <property type="term" value="F:RNA-directed DNA polymerase activity"/>
    <property type="evidence" value="ECO:0007669"/>
    <property type="project" value="UniProtKB-KW"/>
</dbReference>
<dbReference type="InterPro" id="IPR036397">
    <property type="entry name" value="RNaseH_sf"/>
</dbReference>
<evidence type="ECO:0000256" key="1">
    <source>
        <dbReference type="ARBA" id="ARBA00022679"/>
    </source>
</evidence>
<proteinExistence type="predicted"/>
<dbReference type="GO" id="GO:0015074">
    <property type="term" value="P:DNA integration"/>
    <property type="evidence" value="ECO:0007669"/>
    <property type="project" value="InterPro"/>
</dbReference>
<dbReference type="GO" id="GO:0003676">
    <property type="term" value="F:nucleic acid binding"/>
    <property type="evidence" value="ECO:0007669"/>
    <property type="project" value="InterPro"/>
</dbReference>
<reference evidence="8" key="1">
    <citation type="journal article" date="2019" name="Sci. Rep.">
        <title>Draft genome of Tanacetum cinerariifolium, the natural source of mosquito coil.</title>
        <authorList>
            <person name="Yamashiro T."/>
            <person name="Shiraishi A."/>
            <person name="Satake H."/>
            <person name="Nakayama K."/>
        </authorList>
    </citation>
    <scope>NUCLEOTIDE SEQUENCE</scope>
</reference>
<dbReference type="GO" id="GO:0016787">
    <property type="term" value="F:hydrolase activity"/>
    <property type="evidence" value="ECO:0007669"/>
    <property type="project" value="UniProtKB-KW"/>
</dbReference>